<sequence>MRAVHAGDGYAYLLSSVASHDDETRPELRLHDYYDQTGTPPGRWFGRGFSGLGETAVAAGGVVEENHMAALYGEGLHPDVEQRVEDGATVASCQLGRQYATYSKGVAVLEAIKKAENEHKKATGKLLSIEDRNRIGLETARPFYAEATGNVDAGAREVLAWLNEEKNKVRQPVSGMDLTFSPAKSVSVVWALADDDTRKAIQDIHERSVSDALAYVEDNLLFTRTGARGERQIKAAGMMAATFMHYDTREGDPDLHTHCLISNKVQADESAGLSPADAAKWRALDTRFLFKNSAKAGQIYTRMMNQRLSEELGFALRERTATDGKSSTWEIAGVSDEAIDAFSSRRAMARPVYEKYAAEYTTTHGHQPSARARYRMWQQAILDTRDAKKPAQSLKDHRAAWASQYDAAALMEAVNTARDTREYFPAVSDIAAESFTTAVTELARQAVEDARERRSHFAPRHLHTAISMRMNQWRFTSEAHEDTVREAATRYAMDHLVTVATDSPEHLPTALVRFDGMAVDRDSESVVLTAHATLEEEATVLDRLDNLTAYVAPRVAVDAALAAHEQENGFALNDGQELLVRHLTETGAQITAGVGPAGTGKTASMAVVARTWQSQGHAVIGLAPSAAAAENLAEDIGAHARTLASLTYRWRGIVGEHPRDVSALGVNINPGDMLLIDEAGMATTADLAAVVEIAEATGAVVRMVGDPHQLDAVETGGLFRTIVKRDESVELDQVMRMGSDTEQAAAGLKLRHGDETGLNVYAERGWIHEGLRGDMVTQAARDYLADEAQGRSGLLIASTRADVNAANQIIQDARIEAGRIDPETASVQLGTGHRAWQGDTILARKNTTIDGVRILNGMRLTVTRINDDGTVAARSTDGHTWVQLPADYVRDHVQLGYAATVHRAQGATVDVTRAIIGPETDRRGLYVAVTRGKAQNHLYVATDMSIDLGAEDAHLHMAGDTDAPTGRAVLEKIVATDAGQISATDAREEITNASESAQRKRELYMTACDMLTHDWRRNVVEPAARIWLDRLPVALTETMDEDKGVERIATAAVALARHGIDYRELMGEATSDLDGARDVGAVIDHRLRQHLPDTRPELPALPPRHAGTDDELYSWAKNTAEELTTPVRDLRACNVALPEKGIVENNDFTHMDLRGRDLSNLRFVNCDFTGAALDNTEMHRTLFTDCAMREATLTGIHAGQGDSSFKLNGFRNCDMRGADFSGAHLARTNVTRSNLSGSIWQRAEVDTTVFTGVDFTAATFTDATFSDATHIVGGELDDDAPERMHMIKNASQLDLPSLEDTSATTSAVTSTQNEHTTENDWVL</sequence>
<dbReference type="SUPFAM" id="SSF141571">
    <property type="entry name" value="Pentapeptide repeat-like"/>
    <property type="match status" value="1"/>
</dbReference>
<keyword evidence="1" id="KW-0677">Repeat</keyword>
<dbReference type="Pfam" id="PF13604">
    <property type="entry name" value="AAA_30"/>
    <property type="match status" value="1"/>
</dbReference>
<name>A0A6C1TX72_9CORY</name>
<dbReference type="OrthoDB" id="4524286at2"/>
<dbReference type="SUPFAM" id="SSF52540">
    <property type="entry name" value="P-loop containing nucleoside triphosphate hydrolases"/>
    <property type="match status" value="2"/>
</dbReference>
<dbReference type="Pfam" id="PF08751">
    <property type="entry name" value="TrwC"/>
    <property type="match status" value="1"/>
</dbReference>
<evidence type="ECO:0000313" key="4">
    <source>
        <dbReference type="EMBL" id="TVS26983.1"/>
    </source>
</evidence>
<accession>A0A6C1TX72</accession>
<evidence type="ECO:0000313" key="5">
    <source>
        <dbReference type="Proteomes" id="UP000336646"/>
    </source>
</evidence>
<dbReference type="Gene3D" id="3.40.50.300">
    <property type="entry name" value="P-loop containing nucleotide triphosphate hydrolases"/>
    <property type="match status" value="2"/>
</dbReference>
<gene>
    <name evidence="4" type="ORF">EKI59_09805</name>
</gene>
<dbReference type="NCBIfam" id="NF041492">
    <property type="entry name" value="MobF"/>
    <property type="match status" value="1"/>
</dbReference>
<dbReference type="InterPro" id="IPR027417">
    <property type="entry name" value="P-loop_NTPase"/>
</dbReference>
<proteinExistence type="predicted"/>
<dbReference type="InterPro" id="IPR001646">
    <property type="entry name" value="5peptide_repeat"/>
</dbReference>
<dbReference type="Proteomes" id="UP000336646">
    <property type="component" value="Unassembled WGS sequence"/>
</dbReference>
<organism evidence="4 5">
    <name type="scientific">Corynebacterium sanguinis</name>
    <dbReference type="NCBI Taxonomy" id="2594913"/>
    <lineage>
        <taxon>Bacteria</taxon>
        <taxon>Bacillati</taxon>
        <taxon>Actinomycetota</taxon>
        <taxon>Actinomycetes</taxon>
        <taxon>Mycobacteriales</taxon>
        <taxon>Corynebacteriaceae</taxon>
        <taxon>Corynebacterium</taxon>
    </lineage>
</organism>
<dbReference type="Gene3D" id="2.160.20.80">
    <property type="entry name" value="E3 ubiquitin-protein ligase SopA"/>
    <property type="match status" value="1"/>
</dbReference>
<dbReference type="Pfam" id="PF00805">
    <property type="entry name" value="Pentapeptide"/>
    <property type="match status" value="2"/>
</dbReference>
<feature type="domain" description="TrwC relaxase" evidence="3">
    <location>
        <begin position="6"/>
        <end position="406"/>
    </location>
</feature>
<dbReference type="CDD" id="cd18809">
    <property type="entry name" value="SF1_C_RecD"/>
    <property type="match status" value="1"/>
</dbReference>
<dbReference type="SUPFAM" id="SSF55464">
    <property type="entry name" value="Origin of replication-binding domain, RBD-like"/>
    <property type="match status" value="1"/>
</dbReference>
<reference evidence="4 5" key="1">
    <citation type="submission" date="2018-12" db="EMBL/GenBank/DDBJ databases">
        <title>Corynebacterium sanguinis sp. nov., a clinically-associated and environmental corynebacterium.</title>
        <authorList>
            <person name="Gonzales-Siles L."/>
            <person name="Jaen-Luchoro D."/>
            <person name="Cardew S."/>
            <person name="Inganas E."/>
            <person name="Ohlen M."/>
            <person name="Jensie-Markopolous S."/>
            <person name="Pinyeiro-Iglesias B."/>
            <person name="Molin K."/>
            <person name="Skovbjerg S."/>
            <person name="Svensson-Stadler L."/>
            <person name="Funke G."/>
            <person name="Moore E.R.B."/>
        </authorList>
    </citation>
    <scope>NUCLEOTIDE SEQUENCE [LARGE SCALE GENOMIC DNA]</scope>
    <source>
        <strain evidence="4 5">58734</strain>
    </source>
</reference>
<evidence type="ECO:0000256" key="1">
    <source>
        <dbReference type="ARBA" id="ARBA00022737"/>
    </source>
</evidence>
<dbReference type="CDD" id="cd17933">
    <property type="entry name" value="DEXSc_RecD-like"/>
    <property type="match status" value="1"/>
</dbReference>
<comment type="caution">
    <text evidence="4">The sequence shown here is derived from an EMBL/GenBank/DDBJ whole genome shotgun (WGS) entry which is preliminary data.</text>
</comment>
<feature type="region of interest" description="Disordered" evidence="2">
    <location>
        <begin position="1294"/>
        <end position="1323"/>
    </location>
</feature>
<dbReference type="PANTHER" id="PTHR47485">
    <property type="entry name" value="THYLAKOID LUMENAL 17.4 KDA PROTEIN, CHLOROPLASTIC"/>
    <property type="match status" value="1"/>
</dbReference>
<dbReference type="EMBL" id="RXIR01000024">
    <property type="protein sequence ID" value="TVS26983.1"/>
    <property type="molecule type" value="Genomic_DNA"/>
</dbReference>
<dbReference type="InterPro" id="IPR014862">
    <property type="entry name" value="TrwC"/>
</dbReference>
<dbReference type="PANTHER" id="PTHR47485:SF1">
    <property type="entry name" value="THYLAKOID LUMENAL 17.4 KDA PROTEIN, CHLOROPLASTIC"/>
    <property type="match status" value="1"/>
</dbReference>
<feature type="compositionally biased region" description="Low complexity" evidence="2">
    <location>
        <begin position="1301"/>
        <end position="1311"/>
    </location>
</feature>
<protein>
    <recommendedName>
        <fullName evidence="3">TrwC relaxase domain-containing protein</fullName>
    </recommendedName>
</protein>
<evidence type="ECO:0000256" key="2">
    <source>
        <dbReference type="SAM" id="MobiDB-lite"/>
    </source>
</evidence>
<evidence type="ECO:0000259" key="3">
    <source>
        <dbReference type="Pfam" id="PF08751"/>
    </source>
</evidence>